<proteinExistence type="predicted"/>
<protein>
    <recommendedName>
        <fullName evidence="4">Sel1 repeat family protein</fullName>
    </recommendedName>
</protein>
<accession>A0ABN0JR70</accession>
<sequence length="119" mass="13483">MKFFKFVSVVLGLIFSMETLANPKFSNDLLRKAENGDVLAQYNLGWVYQNSQDVIQNYEKAFEWYSKAANQGNAQAQYNLGSLYQNGQGVEKDDKKAFEWYRKAASNGHSQAKLVLSGL</sequence>
<comment type="caution">
    <text evidence="2">The sequence shown here is derived from an EMBL/GenBank/DDBJ whole genome shotgun (WGS) entry which is preliminary data.</text>
</comment>
<reference evidence="2 3" key="2">
    <citation type="journal article" date="2016" name="Int. J. Syst. Evol. Microbiol.">
        <title>Taxonomy of haemolytic and/or proteolytic strains of the genus Acinetobacter with the proposal of Acinetobacter courvalinii sp. nov. (genomic species 14 sensu Bouvet &amp; Jeanjean), Acinetobacter dispersus sp. nov. (genomic species 17), Acinetobacter modestus sp. nov., Acinetobacter proteolyticus sp. nov. and Acinetobacter vivianii sp. nov.</title>
        <authorList>
            <person name="Nemec A."/>
            <person name="Radolfova-Krizova L."/>
            <person name="Maixnerova M."/>
            <person name="Vrestiakova E."/>
            <person name="Jezek P."/>
            <person name="Sedo O."/>
        </authorList>
    </citation>
    <scope>NUCLEOTIDE SEQUENCE [LARGE SCALE GENOMIC DNA]</scope>
    <source>
        <strain evidence="2 3">NIPH 236</strain>
    </source>
</reference>
<evidence type="ECO:0000313" key="3">
    <source>
        <dbReference type="Proteomes" id="UP000013190"/>
    </source>
</evidence>
<dbReference type="SMART" id="SM00671">
    <property type="entry name" value="SEL1"/>
    <property type="match status" value="2"/>
</dbReference>
<dbReference type="PANTHER" id="PTHR43628">
    <property type="entry name" value="ACTIVATOR OF C KINASE PROTEIN 1-RELATED"/>
    <property type="match status" value="1"/>
</dbReference>
<evidence type="ECO:0008006" key="4">
    <source>
        <dbReference type="Google" id="ProtNLM"/>
    </source>
</evidence>
<dbReference type="PANTHER" id="PTHR43628:SF1">
    <property type="entry name" value="CHITIN SYNTHASE REGULATORY FACTOR 2-RELATED"/>
    <property type="match status" value="1"/>
</dbReference>
<organism evidence="2 3">
    <name type="scientific">Acinetobacter modestus</name>
    <dbReference type="NCBI Taxonomy" id="1776740"/>
    <lineage>
        <taxon>Bacteria</taxon>
        <taxon>Pseudomonadati</taxon>
        <taxon>Pseudomonadota</taxon>
        <taxon>Gammaproteobacteria</taxon>
        <taxon>Moraxellales</taxon>
        <taxon>Moraxellaceae</taxon>
        <taxon>Acinetobacter</taxon>
    </lineage>
</organism>
<dbReference type="Gene3D" id="1.25.40.10">
    <property type="entry name" value="Tetratricopeptide repeat domain"/>
    <property type="match status" value="1"/>
</dbReference>
<evidence type="ECO:0000256" key="1">
    <source>
        <dbReference type="SAM" id="SignalP"/>
    </source>
</evidence>
<dbReference type="SUPFAM" id="SSF81901">
    <property type="entry name" value="HCP-like"/>
    <property type="match status" value="1"/>
</dbReference>
<feature type="chain" id="PRO_5047317383" description="Sel1 repeat family protein" evidence="1">
    <location>
        <begin position="22"/>
        <end position="119"/>
    </location>
</feature>
<dbReference type="InterPro" id="IPR006597">
    <property type="entry name" value="Sel1-like"/>
</dbReference>
<evidence type="ECO:0000313" key="2">
    <source>
        <dbReference type="EMBL" id="ENU27824.1"/>
    </source>
</evidence>
<reference evidence="3" key="1">
    <citation type="submission" date="2013-02" db="EMBL/GenBank/DDBJ databases">
        <title>The Genome Sequence of Acinetobacter sp. NIPH 236.</title>
        <authorList>
            <consortium name="The Broad Institute Genome Sequencing Platform"/>
            <consortium name="The Broad Institute Genome Sequencing Center for Infectious Disease"/>
            <person name="Cerqueira G."/>
            <person name="Feldgarden M."/>
            <person name="Courvalin P."/>
            <person name="Perichon B."/>
            <person name="Grillot-Courvalin C."/>
            <person name="Clermont D."/>
            <person name="Rocha E."/>
            <person name="Yoon E.-J."/>
            <person name="Nemec A."/>
            <person name="Walker B."/>
            <person name="Young S.K."/>
            <person name="Zeng Q."/>
            <person name="Gargeya S."/>
            <person name="Fitzgerald M."/>
            <person name="Haas B."/>
            <person name="Abouelleil A."/>
            <person name="Alvarado L."/>
            <person name="Arachchi H.M."/>
            <person name="Berlin A.M."/>
            <person name="Chapman S.B."/>
            <person name="Dewar J."/>
            <person name="Goldberg J."/>
            <person name="Griggs A."/>
            <person name="Gujja S."/>
            <person name="Hansen M."/>
            <person name="Howarth C."/>
            <person name="Imamovic A."/>
            <person name="Larimer J."/>
            <person name="McCowan C."/>
            <person name="Murphy C."/>
            <person name="Neiman D."/>
            <person name="Pearson M."/>
            <person name="Priest M."/>
            <person name="Roberts A."/>
            <person name="Saif S."/>
            <person name="Shea T."/>
            <person name="Sisk P."/>
            <person name="Sykes S."/>
            <person name="Wortman J."/>
            <person name="Nusbaum C."/>
            <person name="Birren B."/>
        </authorList>
    </citation>
    <scope>NUCLEOTIDE SEQUENCE [LARGE SCALE GENOMIC DNA]</scope>
    <source>
        <strain evidence="3">NIPH 236</strain>
    </source>
</reference>
<gene>
    <name evidence="2" type="ORF">F992_00652</name>
</gene>
<keyword evidence="3" id="KW-1185">Reference proteome</keyword>
<feature type="signal peptide" evidence="1">
    <location>
        <begin position="1"/>
        <end position="21"/>
    </location>
</feature>
<dbReference type="InterPro" id="IPR052945">
    <property type="entry name" value="Mitotic_Regulator"/>
</dbReference>
<dbReference type="Pfam" id="PF08238">
    <property type="entry name" value="Sel1"/>
    <property type="match status" value="2"/>
</dbReference>
<dbReference type="EMBL" id="APOJ01000016">
    <property type="protein sequence ID" value="ENU27824.1"/>
    <property type="molecule type" value="Genomic_DNA"/>
</dbReference>
<dbReference type="GeneID" id="92834078"/>
<keyword evidence="1" id="KW-0732">Signal</keyword>
<dbReference type="Proteomes" id="UP000013190">
    <property type="component" value="Unassembled WGS sequence"/>
</dbReference>
<name>A0ABN0JR70_9GAMM</name>
<dbReference type="RefSeq" id="WP_004659781.1">
    <property type="nucleotide sequence ID" value="NZ_BMDV01000003.1"/>
</dbReference>
<dbReference type="InterPro" id="IPR011990">
    <property type="entry name" value="TPR-like_helical_dom_sf"/>
</dbReference>